<reference evidence="4" key="1">
    <citation type="submission" date="2014-09" db="EMBL/GenBank/DDBJ databases">
        <authorList>
            <person name="Illeghems K.G."/>
        </authorList>
    </citation>
    <scope>NUCLEOTIDE SEQUENCE [LARGE SCALE GENOMIC DNA]</scope>
    <source>
        <strain evidence="4">LMG 23848T</strain>
    </source>
</reference>
<dbReference type="Proteomes" id="UP000657200">
    <property type="component" value="Unassembled WGS sequence"/>
</dbReference>
<feature type="region of interest" description="Disordered" evidence="1">
    <location>
        <begin position="17"/>
        <end position="82"/>
    </location>
</feature>
<evidence type="ECO:0000313" key="5">
    <source>
        <dbReference type="Proteomes" id="UP000657200"/>
    </source>
</evidence>
<evidence type="ECO:0000313" key="3">
    <source>
        <dbReference type="EMBL" id="NHO39793.1"/>
    </source>
</evidence>
<accession>A0A0U5EZV0</accession>
<keyword evidence="5" id="KW-1185">Reference proteome</keyword>
<evidence type="ECO:0000256" key="1">
    <source>
        <dbReference type="SAM" id="MobiDB-lite"/>
    </source>
</evidence>
<reference evidence="3 5" key="3">
    <citation type="journal article" date="2020" name="Int. J. Syst. Evol. Microbiol.">
        <title>Novel acetic acid bacteria from cider fermentations: Acetobacter conturbans sp. nov. and Acetobacter fallax sp. nov.</title>
        <authorList>
            <person name="Sombolestani A.S."/>
            <person name="Cleenwerck I."/>
            <person name="Cnockaert M."/>
            <person name="Borremans W."/>
            <person name="Wieme A.D."/>
            <person name="De Vuyst L."/>
            <person name="Vandamme P."/>
        </authorList>
    </citation>
    <scope>NUCLEOTIDE SEQUENCE [LARGE SCALE GENOMIC DNA]</scope>
    <source>
        <strain evidence="3 5">LMG 23848</strain>
    </source>
</reference>
<proteinExistence type="predicted"/>
<organism evidence="2 4">
    <name type="scientific">Acetobacter ghanensis</name>
    <dbReference type="NCBI Taxonomy" id="431306"/>
    <lineage>
        <taxon>Bacteria</taxon>
        <taxon>Pseudomonadati</taxon>
        <taxon>Pseudomonadota</taxon>
        <taxon>Alphaproteobacteria</taxon>
        <taxon>Acetobacterales</taxon>
        <taxon>Acetobacteraceae</taxon>
        <taxon>Acetobacter</taxon>
    </lineage>
</organism>
<dbReference type="STRING" id="431306.AGA_145"/>
<dbReference type="EMBL" id="WOTE01000004">
    <property type="protein sequence ID" value="NHO39793.1"/>
    <property type="molecule type" value="Genomic_DNA"/>
</dbReference>
<feature type="compositionally biased region" description="Polar residues" evidence="1">
    <location>
        <begin position="39"/>
        <end position="82"/>
    </location>
</feature>
<dbReference type="OrthoDB" id="7219989at2"/>
<evidence type="ECO:0000313" key="4">
    <source>
        <dbReference type="Proteomes" id="UP000068250"/>
    </source>
</evidence>
<dbReference type="RefSeq" id="WP_059022531.1">
    <property type="nucleotide sequence ID" value="NZ_JBNZCO010000003.1"/>
</dbReference>
<dbReference type="EMBL" id="LN609302">
    <property type="protein sequence ID" value="CEF53310.1"/>
    <property type="molecule type" value="Genomic_DNA"/>
</dbReference>
<protein>
    <submittedName>
        <fullName evidence="2">Uncharacterized protein</fullName>
    </submittedName>
</protein>
<name>A0A0U5EZV0_9PROT</name>
<reference evidence="2" key="2">
    <citation type="submission" date="2014-09" db="EMBL/GenBank/DDBJ databases">
        <authorList>
            <person name="Magalhaes I.L.F."/>
            <person name="Oliveira U."/>
            <person name="Santos F.R."/>
            <person name="Vidigal T.H.D.A."/>
            <person name="Brescovit A.D."/>
            <person name="Santos A.J."/>
        </authorList>
    </citation>
    <scope>NUCLEOTIDE SEQUENCE</scope>
    <source>
        <strain evidence="2">LMG 23848T</strain>
    </source>
</reference>
<sequence>MADTTVAAQLASSMRTATAHMAQSAHRSVQPEHVASSALKVSSTAQDGSSSSMQFDASGQVVPSGNTHNQHSGTASFVNLLA</sequence>
<evidence type="ECO:0000313" key="2">
    <source>
        <dbReference type="EMBL" id="CEF53310.1"/>
    </source>
</evidence>
<dbReference type="PATRIC" id="fig|431306.5.peg.89"/>
<dbReference type="AlphaFoldDB" id="A0A0U5EZV0"/>
<dbReference type="Proteomes" id="UP000068250">
    <property type="component" value="Chromosome I"/>
</dbReference>
<gene>
    <name evidence="2" type="ORF">AGA_145</name>
    <name evidence="3" type="ORF">GOB80_08875</name>
</gene>